<dbReference type="Pfam" id="PF00939">
    <property type="entry name" value="Na_sulph_symp"/>
    <property type="match status" value="1"/>
</dbReference>
<evidence type="ECO:0000313" key="8">
    <source>
        <dbReference type="EMBL" id="CAH2037632.1"/>
    </source>
</evidence>
<feature type="transmembrane region" description="Helical" evidence="7">
    <location>
        <begin position="176"/>
        <end position="193"/>
    </location>
</feature>
<reference evidence="8" key="1">
    <citation type="submission" date="2022-03" db="EMBL/GenBank/DDBJ databases">
        <authorList>
            <person name="Martin H S."/>
        </authorList>
    </citation>
    <scope>NUCLEOTIDE SEQUENCE</scope>
</reference>
<evidence type="ECO:0000256" key="5">
    <source>
        <dbReference type="ARBA" id="ARBA00022989"/>
    </source>
</evidence>
<dbReference type="EMBL" id="OW152822">
    <property type="protein sequence ID" value="CAH2037632.1"/>
    <property type="molecule type" value="Genomic_DNA"/>
</dbReference>
<dbReference type="PROSITE" id="PS01271">
    <property type="entry name" value="NA_SULFATE"/>
    <property type="match status" value="1"/>
</dbReference>
<keyword evidence="6 7" id="KW-0472">Membrane</keyword>
<evidence type="ECO:0000256" key="4">
    <source>
        <dbReference type="ARBA" id="ARBA00022692"/>
    </source>
</evidence>
<feature type="transmembrane region" description="Helical" evidence="7">
    <location>
        <begin position="45"/>
        <end position="65"/>
    </location>
</feature>
<evidence type="ECO:0000256" key="1">
    <source>
        <dbReference type="ARBA" id="ARBA00004141"/>
    </source>
</evidence>
<feature type="transmembrane region" description="Helical" evidence="7">
    <location>
        <begin position="93"/>
        <end position="111"/>
    </location>
</feature>
<dbReference type="PANTHER" id="PTHR10283:SF82">
    <property type="entry name" value="SOLUTE CARRIER FAMILY 13 MEMBER 2"/>
    <property type="match status" value="1"/>
</dbReference>
<evidence type="ECO:0000256" key="3">
    <source>
        <dbReference type="ARBA" id="ARBA00022448"/>
    </source>
</evidence>
<keyword evidence="3" id="KW-0813">Transport</keyword>
<feature type="transmembrane region" description="Helical" evidence="7">
    <location>
        <begin position="131"/>
        <end position="164"/>
    </location>
</feature>
<evidence type="ECO:0000256" key="2">
    <source>
        <dbReference type="ARBA" id="ARBA00006772"/>
    </source>
</evidence>
<protein>
    <recommendedName>
        <fullName evidence="10">Citrate transporter-like domain-containing protein</fullName>
    </recommendedName>
</protein>
<feature type="transmembrane region" description="Helical" evidence="7">
    <location>
        <begin position="213"/>
        <end position="235"/>
    </location>
</feature>
<dbReference type="Proteomes" id="UP000837857">
    <property type="component" value="Chromosome 10"/>
</dbReference>
<evidence type="ECO:0008006" key="10">
    <source>
        <dbReference type="Google" id="ProtNLM"/>
    </source>
</evidence>
<dbReference type="InterPro" id="IPR031312">
    <property type="entry name" value="Na/sul_symport_CS"/>
</dbReference>
<keyword evidence="5 7" id="KW-1133">Transmembrane helix</keyword>
<dbReference type="InterPro" id="IPR001898">
    <property type="entry name" value="SLC13A/DASS"/>
</dbReference>
<accession>A0ABN8HN54</accession>
<organism evidence="8 9">
    <name type="scientific">Iphiclides podalirius</name>
    <name type="common">scarce swallowtail</name>
    <dbReference type="NCBI Taxonomy" id="110791"/>
    <lineage>
        <taxon>Eukaryota</taxon>
        <taxon>Metazoa</taxon>
        <taxon>Ecdysozoa</taxon>
        <taxon>Arthropoda</taxon>
        <taxon>Hexapoda</taxon>
        <taxon>Insecta</taxon>
        <taxon>Pterygota</taxon>
        <taxon>Neoptera</taxon>
        <taxon>Endopterygota</taxon>
        <taxon>Lepidoptera</taxon>
        <taxon>Glossata</taxon>
        <taxon>Ditrysia</taxon>
        <taxon>Papilionoidea</taxon>
        <taxon>Papilionidae</taxon>
        <taxon>Papilioninae</taxon>
        <taxon>Iphiclides</taxon>
    </lineage>
</organism>
<evidence type="ECO:0000256" key="6">
    <source>
        <dbReference type="ARBA" id="ARBA00023136"/>
    </source>
</evidence>
<comment type="similarity">
    <text evidence="2">Belongs to the SLC13A/DASS transporter (TC 2.A.47) family. NADC subfamily.</text>
</comment>
<feature type="non-terminal residue" evidence="8">
    <location>
        <position position="1"/>
    </location>
</feature>
<comment type="subcellular location">
    <subcellularLocation>
        <location evidence="1">Membrane</location>
        <topology evidence="1">Multi-pass membrane protein</topology>
    </subcellularLocation>
</comment>
<evidence type="ECO:0000313" key="9">
    <source>
        <dbReference type="Proteomes" id="UP000837857"/>
    </source>
</evidence>
<gene>
    <name evidence="8" type="ORF">IPOD504_LOCUS1248</name>
</gene>
<proteinExistence type="inferred from homology"/>
<sequence length="253" mass="28218">MKLMVILLFGGAMILFFCRSPKMFMGWGDYLEKVFDRPAKFVRDSALASVVIFLMFLFPSNLLFFKNFTAKYHEQLPKEPLSSVLIWKKMNETLPYGFSFLLGGGFALSSAAKKSGLNEKIGEQLQNLKDLPNVIIILLIVIVVVFVTNFASNVVVCNVFVPIVMQLAKEINRNPFWYALTGGISASFCYMLPVGTPGNLIVKSAASIPTKKMLIAGLGPTACAIIFIWLFIYLWGPVIWPDIVTLPDWATAR</sequence>
<evidence type="ECO:0000256" key="7">
    <source>
        <dbReference type="SAM" id="Phobius"/>
    </source>
</evidence>
<keyword evidence="4 7" id="KW-0812">Transmembrane</keyword>
<dbReference type="PANTHER" id="PTHR10283">
    <property type="entry name" value="SOLUTE CARRIER FAMILY 13 MEMBER"/>
    <property type="match status" value="1"/>
</dbReference>
<name>A0ABN8HN54_9NEOP</name>
<keyword evidence="9" id="KW-1185">Reference proteome</keyword>